<proteinExistence type="predicted"/>
<reference evidence="1" key="2">
    <citation type="journal article" date="2024" name="Plant">
        <title>Genomic evolution and insights into agronomic trait innovations of Sesamum species.</title>
        <authorList>
            <person name="Miao H."/>
            <person name="Wang L."/>
            <person name="Qu L."/>
            <person name="Liu H."/>
            <person name="Sun Y."/>
            <person name="Le M."/>
            <person name="Wang Q."/>
            <person name="Wei S."/>
            <person name="Zheng Y."/>
            <person name="Lin W."/>
            <person name="Duan Y."/>
            <person name="Cao H."/>
            <person name="Xiong S."/>
            <person name="Wang X."/>
            <person name="Wei L."/>
            <person name="Li C."/>
            <person name="Ma Q."/>
            <person name="Ju M."/>
            <person name="Zhao R."/>
            <person name="Li G."/>
            <person name="Mu C."/>
            <person name="Tian Q."/>
            <person name="Mei H."/>
            <person name="Zhang T."/>
            <person name="Gao T."/>
            <person name="Zhang H."/>
        </authorList>
    </citation>
    <scope>NUCLEOTIDE SEQUENCE</scope>
    <source>
        <strain evidence="1">KEN8</strain>
    </source>
</reference>
<name>A0AAW2MCR2_9LAMI</name>
<dbReference type="AlphaFoldDB" id="A0AAW2MCR2"/>
<evidence type="ECO:0000313" key="1">
    <source>
        <dbReference type="EMBL" id="KAL0328178.1"/>
    </source>
</evidence>
<protein>
    <submittedName>
        <fullName evidence="1">Phytochrome A</fullName>
    </submittedName>
</protein>
<sequence>MTKLSGWNREDVISNMLIGEVFGNHAACRRLESEKTFVNLGVALNNAVNDQDYKKIPFGFSREAGIMMKSVRKDVMIVDDFALNLSTETFYGDGLRLQQVLATFLLVSVNATLSGGQLGLAAKTDNIVRSSVMLIDHKFHVLHNYFLLNIL</sequence>
<organism evidence="1">
    <name type="scientific">Sesamum calycinum</name>
    <dbReference type="NCBI Taxonomy" id="2727403"/>
    <lineage>
        <taxon>Eukaryota</taxon>
        <taxon>Viridiplantae</taxon>
        <taxon>Streptophyta</taxon>
        <taxon>Embryophyta</taxon>
        <taxon>Tracheophyta</taxon>
        <taxon>Spermatophyta</taxon>
        <taxon>Magnoliopsida</taxon>
        <taxon>eudicotyledons</taxon>
        <taxon>Gunneridae</taxon>
        <taxon>Pentapetalae</taxon>
        <taxon>asterids</taxon>
        <taxon>lamiids</taxon>
        <taxon>Lamiales</taxon>
        <taxon>Pedaliaceae</taxon>
        <taxon>Sesamum</taxon>
    </lineage>
</organism>
<accession>A0AAW2MCR2</accession>
<gene>
    <name evidence="1" type="ORF">Scaly_2250400</name>
</gene>
<dbReference type="EMBL" id="JACGWM010000014">
    <property type="protein sequence ID" value="KAL0328178.1"/>
    <property type="molecule type" value="Genomic_DNA"/>
</dbReference>
<reference evidence="1" key="1">
    <citation type="submission" date="2020-06" db="EMBL/GenBank/DDBJ databases">
        <authorList>
            <person name="Li T."/>
            <person name="Hu X."/>
            <person name="Zhang T."/>
            <person name="Song X."/>
            <person name="Zhang H."/>
            <person name="Dai N."/>
            <person name="Sheng W."/>
            <person name="Hou X."/>
            <person name="Wei L."/>
        </authorList>
    </citation>
    <scope>NUCLEOTIDE SEQUENCE</scope>
    <source>
        <strain evidence="1">KEN8</strain>
        <tissue evidence="1">Leaf</tissue>
    </source>
</reference>
<comment type="caution">
    <text evidence="1">The sequence shown here is derived from an EMBL/GenBank/DDBJ whole genome shotgun (WGS) entry which is preliminary data.</text>
</comment>